<dbReference type="RefSeq" id="XP_014151444.1">
    <property type="nucleotide sequence ID" value="XM_014295969.1"/>
</dbReference>
<name>A0A0L0FL75_9EUKA</name>
<dbReference type="Proteomes" id="UP000054560">
    <property type="component" value="Unassembled WGS sequence"/>
</dbReference>
<dbReference type="GO" id="GO:0005737">
    <property type="term" value="C:cytoplasm"/>
    <property type="evidence" value="ECO:0007669"/>
    <property type="project" value="TreeGrafter"/>
</dbReference>
<dbReference type="Pfam" id="PF00503">
    <property type="entry name" value="G-alpha"/>
    <property type="match status" value="1"/>
</dbReference>
<reference evidence="8 9" key="1">
    <citation type="submission" date="2011-02" db="EMBL/GenBank/DDBJ databases">
        <title>The Genome Sequence of Sphaeroforma arctica JP610.</title>
        <authorList>
            <consortium name="The Broad Institute Genome Sequencing Platform"/>
            <person name="Russ C."/>
            <person name="Cuomo C."/>
            <person name="Young S.K."/>
            <person name="Zeng Q."/>
            <person name="Gargeya S."/>
            <person name="Alvarado L."/>
            <person name="Berlin A."/>
            <person name="Chapman S.B."/>
            <person name="Chen Z."/>
            <person name="Freedman E."/>
            <person name="Gellesch M."/>
            <person name="Goldberg J."/>
            <person name="Griggs A."/>
            <person name="Gujja S."/>
            <person name="Heilman E."/>
            <person name="Heiman D."/>
            <person name="Howarth C."/>
            <person name="Mehta T."/>
            <person name="Neiman D."/>
            <person name="Pearson M."/>
            <person name="Roberts A."/>
            <person name="Saif S."/>
            <person name="Shea T."/>
            <person name="Shenoy N."/>
            <person name="Sisk P."/>
            <person name="Stolte C."/>
            <person name="Sykes S."/>
            <person name="White J."/>
            <person name="Yandava C."/>
            <person name="Burger G."/>
            <person name="Gray M.W."/>
            <person name="Holland P.W.H."/>
            <person name="King N."/>
            <person name="Lang F.B.F."/>
            <person name="Roger A.J."/>
            <person name="Ruiz-Trillo I."/>
            <person name="Haas B."/>
            <person name="Nusbaum C."/>
            <person name="Birren B."/>
        </authorList>
    </citation>
    <scope>NUCLEOTIDE SEQUENCE [LARGE SCALE GENOMIC DNA]</scope>
    <source>
        <strain evidence="8 9">JP610</strain>
    </source>
</reference>
<evidence type="ECO:0000256" key="3">
    <source>
        <dbReference type="ARBA" id="ARBA00022842"/>
    </source>
</evidence>
<keyword evidence="1 7" id="KW-0479">Metal-binding</keyword>
<dbReference type="PANTHER" id="PTHR10218">
    <property type="entry name" value="GTP-BINDING PROTEIN ALPHA SUBUNIT"/>
    <property type="match status" value="1"/>
</dbReference>
<evidence type="ECO:0000256" key="6">
    <source>
        <dbReference type="PIRSR" id="PIRSR601019-1"/>
    </source>
</evidence>
<dbReference type="InterPro" id="IPR002975">
    <property type="entry name" value="Fungi_Gprotein_alpha"/>
</dbReference>
<dbReference type="STRING" id="667725.A0A0L0FL75"/>
<dbReference type="PROSITE" id="PS51882">
    <property type="entry name" value="G_ALPHA"/>
    <property type="match status" value="1"/>
</dbReference>
<dbReference type="FunFam" id="3.40.50.300:FF:003977">
    <property type="entry name" value="Guanine nucleotide-binding protein G(q) subunit alpha"/>
    <property type="match status" value="1"/>
</dbReference>
<dbReference type="PRINTS" id="PR00318">
    <property type="entry name" value="GPROTEINA"/>
</dbReference>
<feature type="non-terminal residue" evidence="8">
    <location>
        <position position="1"/>
    </location>
</feature>
<dbReference type="Gene3D" id="3.40.50.300">
    <property type="entry name" value="P-loop containing nucleotide triphosphate hydrolases"/>
    <property type="match status" value="1"/>
</dbReference>
<keyword evidence="9" id="KW-1185">Reference proteome</keyword>
<protein>
    <submittedName>
        <fullName evidence="8">Guanine nucleotide-binding protein G(Q) subunit alpha</fullName>
    </submittedName>
</protein>
<evidence type="ECO:0000256" key="7">
    <source>
        <dbReference type="PIRSR" id="PIRSR601019-2"/>
    </source>
</evidence>
<dbReference type="GO" id="GO:0007188">
    <property type="term" value="P:adenylate cyclase-modulating G protein-coupled receptor signaling pathway"/>
    <property type="evidence" value="ECO:0007669"/>
    <property type="project" value="TreeGrafter"/>
</dbReference>
<dbReference type="OrthoDB" id="5817230at2759"/>
<dbReference type="GeneID" id="25910500"/>
<feature type="binding site" evidence="7">
    <location>
        <position position="7"/>
    </location>
    <ligand>
        <name>Mg(2+)</name>
        <dbReference type="ChEBI" id="CHEBI:18420"/>
    </ligand>
</feature>
<dbReference type="eggNOG" id="KOG0085">
    <property type="taxonomic scope" value="Eukaryota"/>
</dbReference>
<dbReference type="AlphaFoldDB" id="A0A0L0FL75"/>
<dbReference type="FunFam" id="1.10.400.10:FF:000007">
    <property type="entry name" value="Guanine nucleotide-binding protein subunit alpha"/>
    <property type="match status" value="1"/>
</dbReference>
<keyword evidence="4 6" id="KW-0342">GTP-binding</keyword>
<dbReference type="PRINTS" id="PR01241">
    <property type="entry name" value="GPROTEINAFNG"/>
</dbReference>
<dbReference type="GO" id="GO:0031683">
    <property type="term" value="F:G-protein beta/gamma-subunit complex binding"/>
    <property type="evidence" value="ECO:0007669"/>
    <property type="project" value="InterPro"/>
</dbReference>
<dbReference type="SMART" id="SM00275">
    <property type="entry name" value="G_alpha"/>
    <property type="match status" value="1"/>
</dbReference>
<dbReference type="InterPro" id="IPR011025">
    <property type="entry name" value="GproteinA_insert"/>
</dbReference>
<dbReference type="GO" id="GO:0003924">
    <property type="term" value="F:GTPase activity"/>
    <property type="evidence" value="ECO:0007669"/>
    <property type="project" value="InterPro"/>
</dbReference>
<dbReference type="GO" id="GO:0046872">
    <property type="term" value="F:metal ion binding"/>
    <property type="evidence" value="ECO:0007669"/>
    <property type="project" value="UniProtKB-KW"/>
</dbReference>
<keyword evidence="2 6" id="KW-0547">Nucleotide-binding</keyword>
<evidence type="ECO:0000256" key="5">
    <source>
        <dbReference type="ARBA" id="ARBA00023224"/>
    </source>
</evidence>
<organism evidence="8 9">
    <name type="scientific">Sphaeroforma arctica JP610</name>
    <dbReference type="NCBI Taxonomy" id="667725"/>
    <lineage>
        <taxon>Eukaryota</taxon>
        <taxon>Ichthyosporea</taxon>
        <taxon>Ichthyophonida</taxon>
        <taxon>Sphaeroforma</taxon>
    </lineage>
</organism>
<dbReference type="GO" id="GO:0001664">
    <property type="term" value="F:G protein-coupled receptor binding"/>
    <property type="evidence" value="ECO:0007669"/>
    <property type="project" value="InterPro"/>
</dbReference>
<dbReference type="GO" id="GO:0005525">
    <property type="term" value="F:GTP binding"/>
    <property type="evidence" value="ECO:0007669"/>
    <property type="project" value="UniProtKB-KW"/>
</dbReference>
<evidence type="ECO:0000256" key="2">
    <source>
        <dbReference type="ARBA" id="ARBA00022741"/>
    </source>
</evidence>
<evidence type="ECO:0000313" key="9">
    <source>
        <dbReference type="Proteomes" id="UP000054560"/>
    </source>
</evidence>
<dbReference type="InterPro" id="IPR001019">
    <property type="entry name" value="Gprotein_alpha_su"/>
</dbReference>
<evidence type="ECO:0000256" key="4">
    <source>
        <dbReference type="ARBA" id="ARBA00023134"/>
    </source>
</evidence>
<dbReference type="GO" id="GO:0032502">
    <property type="term" value="P:developmental process"/>
    <property type="evidence" value="ECO:0007669"/>
    <property type="project" value="UniProtKB-ARBA"/>
</dbReference>
<sequence length="314" mass="36395">AGESGKSTIVKQMKIIHGGGYSIEEKLEVVPIIAMNILRSMQALVVATDNLGIELEEDIQPHADYIKKCEKQVNDLYCLGPEFLNSVNALWKAESIQKAYQKRNRFQLNDSAKYYFEGADRICQSDYVPTEQDVLRSRAPTTGIIDITFQTRDVNFRMVDVGGQRSERRKWIHCFTDVTSMIFIVALSEYDQVLFEDNNQSRMRESVALFDNIVNYEWFVDTSMILFLNKTDLFEEKIYLSNFADYFPEYEGHDDDSDAIKIFILNTFFQLNRQANKTIYSHFTCATDTKNIEFVFAAVRDTILQNNLKNYNLI</sequence>
<feature type="binding site" evidence="6">
    <location>
        <begin position="110"/>
        <end position="111"/>
    </location>
    <ligand>
        <name>GTP</name>
        <dbReference type="ChEBI" id="CHEBI:37565"/>
    </ligand>
</feature>
<feature type="binding site" evidence="6">
    <location>
        <begin position="135"/>
        <end position="141"/>
    </location>
    <ligand>
        <name>GTP</name>
        <dbReference type="ChEBI" id="CHEBI:37565"/>
    </ligand>
</feature>
<feature type="binding site" evidence="6">
    <location>
        <position position="286"/>
    </location>
    <ligand>
        <name>GTP</name>
        <dbReference type="ChEBI" id="CHEBI:37565"/>
    </ligand>
</feature>
<dbReference type="SUPFAM" id="SSF52540">
    <property type="entry name" value="P-loop containing nucleoside triphosphate hydrolases"/>
    <property type="match status" value="1"/>
</dbReference>
<evidence type="ECO:0000313" key="8">
    <source>
        <dbReference type="EMBL" id="KNC77542.1"/>
    </source>
</evidence>
<keyword evidence="5" id="KW-0807">Transducer</keyword>
<evidence type="ECO:0000256" key="1">
    <source>
        <dbReference type="ARBA" id="ARBA00022723"/>
    </source>
</evidence>
<feature type="binding site" evidence="7">
    <location>
        <position position="141"/>
    </location>
    <ligand>
        <name>Mg(2+)</name>
        <dbReference type="ChEBI" id="CHEBI:18420"/>
    </ligand>
</feature>
<dbReference type="Gene3D" id="1.10.400.10">
    <property type="entry name" value="GI Alpha 1, domain 2-like"/>
    <property type="match status" value="1"/>
</dbReference>
<gene>
    <name evidence="8" type="ORF">SARC_09996</name>
</gene>
<dbReference type="InterPro" id="IPR027417">
    <property type="entry name" value="P-loop_NTPase"/>
</dbReference>
<feature type="binding site" evidence="6">
    <location>
        <begin position="229"/>
        <end position="232"/>
    </location>
    <ligand>
        <name>GTP</name>
        <dbReference type="ChEBI" id="CHEBI:37565"/>
    </ligand>
</feature>
<dbReference type="SUPFAM" id="SSF47895">
    <property type="entry name" value="Transducin (alpha subunit), insertion domain"/>
    <property type="match status" value="1"/>
</dbReference>
<dbReference type="GO" id="GO:0005834">
    <property type="term" value="C:heterotrimeric G-protein complex"/>
    <property type="evidence" value="ECO:0007669"/>
    <property type="project" value="InterPro"/>
</dbReference>
<keyword evidence="3 7" id="KW-0460">Magnesium</keyword>
<dbReference type="CDD" id="cd00066">
    <property type="entry name" value="G-alpha"/>
    <property type="match status" value="1"/>
</dbReference>
<accession>A0A0L0FL75</accession>
<dbReference type="PANTHER" id="PTHR10218:SF360">
    <property type="entry name" value="GUANINE NUCLEOTIDE-BINDING PROTEIN SUBUNIT ALPHA HOMOLOG"/>
    <property type="match status" value="1"/>
</dbReference>
<proteinExistence type="predicted"/>
<dbReference type="EMBL" id="KQ242701">
    <property type="protein sequence ID" value="KNC77542.1"/>
    <property type="molecule type" value="Genomic_DNA"/>
</dbReference>
<feature type="binding site" evidence="6">
    <location>
        <begin position="3"/>
        <end position="8"/>
    </location>
    <ligand>
        <name>GTP</name>
        <dbReference type="ChEBI" id="CHEBI:37565"/>
    </ligand>
</feature>
<feature type="binding site" evidence="6">
    <location>
        <begin position="160"/>
        <end position="164"/>
    </location>
    <ligand>
        <name>GTP</name>
        <dbReference type="ChEBI" id="CHEBI:37565"/>
    </ligand>
</feature>